<dbReference type="InterPro" id="IPR001544">
    <property type="entry name" value="Aminotrans_IV"/>
</dbReference>
<evidence type="ECO:0000256" key="1">
    <source>
        <dbReference type="ARBA" id="ARBA00001933"/>
    </source>
</evidence>
<comment type="similarity">
    <text evidence="2">Belongs to the class-IV pyridoxal-phosphate-dependent aminotransferase family.</text>
</comment>
<proteinExistence type="inferred from homology"/>
<dbReference type="PIRSF" id="PIRSF006468">
    <property type="entry name" value="BCAT1"/>
    <property type="match status" value="1"/>
</dbReference>
<dbReference type="eggNOG" id="KOG0975">
    <property type="taxonomic scope" value="Eukaryota"/>
</dbReference>
<dbReference type="KEGG" id="ptrr:6347385"/>
<dbReference type="EMBL" id="DS231624">
    <property type="protein sequence ID" value="EDU42148.1"/>
    <property type="molecule type" value="Genomic_DNA"/>
</dbReference>
<evidence type="ECO:0000313" key="7">
    <source>
        <dbReference type="EMBL" id="EDU42148.1"/>
    </source>
</evidence>
<dbReference type="GO" id="GO:0009081">
    <property type="term" value="P:branched-chain amino acid metabolic process"/>
    <property type="evidence" value="ECO:0007669"/>
    <property type="project" value="InterPro"/>
</dbReference>
<keyword evidence="3 7" id="KW-0032">Aminotransferase</keyword>
<dbReference type="InParanoid" id="B2WGP1"/>
<dbReference type="InterPro" id="IPR036038">
    <property type="entry name" value="Aminotransferase-like"/>
</dbReference>
<dbReference type="Gene3D" id="3.30.470.10">
    <property type="match status" value="1"/>
</dbReference>
<protein>
    <submittedName>
        <fullName evidence="7">Branched-chain-amino-acid aminotransferase 5</fullName>
    </submittedName>
</protein>
<dbReference type="InterPro" id="IPR043131">
    <property type="entry name" value="BCAT-like_N"/>
</dbReference>
<dbReference type="InterPro" id="IPR043132">
    <property type="entry name" value="BCAT-like_C"/>
</dbReference>
<organism evidence="7 8">
    <name type="scientific">Pyrenophora tritici-repentis (strain Pt-1C-BFP)</name>
    <name type="common">Wheat tan spot fungus</name>
    <name type="synonym">Drechslera tritici-repentis</name>
    <dbReference type="NCBI Taxonomy" id="426418"/>
    <lineage>
        <taxon>Eukaryota</taxon>
        <taxon>Fungi</taxon>
        <taxon>Dikarya</taxon>
        <taxon>Ascomycota</taxon>
        <taxon>Pezizomycotina</taxon>
        <taxon>Dothideomycetes</taxon>
        <taxon>Pleosporomycetidae</taxon>
        <taxon>Pleosporales</taxon>
        <taxon>Pleosporineae</taxon>
        <taxon>Pleosporaceae</taxon>
        <taxon>Pyrenophora</taxon>
    </lineage>
</organism>
<evidence type="ECO:0000256" key="6">
    <source>
        <dbReference type="PIRSR" id="PIRSR006468-1"/>
    </source>
</evidence>
<dbReference type="OMA" id="VRTDYMF"/>
<dbReference type="AlphaFoldDB" id="B2WGP1"/>
<dbReference type="GO" id="GO:0004084">
    <property type="term" value="F:branched-chain-amino-acid transaminase activity"/>
    <property type="evidence" value="ECO:0007669"/>
    <property type="project" value="InterPro"/>
</dbReference>
<comment type="cofactor">
    <cofactor evidence="1">
        <name>pyridoxal 5'-phosphate</name>
        <dbReference type="ChEBI" id="CHEBI:597326"/>
    </cofactor>
</comment>
<name>B2WGP1_PYRTR</name>
<evidence type="ECO:0000256" key="5">
    <source>
        <dbReference type="ARBA" id="ARBA00022898"/>
    </source>
</evidence>
<keyword evidence="5" id="KW-0663">Pyridoxal phosphate</keyword>
<dbReference type="STRING" id="426418.B2WGP1"/>
<dbReference type="Pfam" id="PF01063">
    <property type="entry name" value="Aminotran_4"/>
    <property type="match status" value="1"/>
</dbReference>
<dbReference type="Proteomes" id="UP000001471">
    <property type="component" value="Unassembled WGS sequence"/>
</dbReference>
<dbReference type="GeneID" id="6347385"/>
<evidence type="ECO:0000256" key="4">
    <source>
        <dbReference type="ARBA" id="ARBA00022679"/>
    </source>
</evidence>
<dbReference type="HOGENOM" id="CLU_031922_1_0_1"/>
<dbReference type="PANTHER" id="PTHR42825:SF2">
    <property type="entry name" value="BRANCHED-CHAIN-AMINO-ACID AMINOTRANSFERASE 3, CHLOROPLASTIC-RELATED"/>
    <property type="match status" value="1"/>
</dbReference>
<accession>B2WGP1</accession>
<dbReference type="InterPro" id="IPR005786">
    <property type="entry name" value="B_amino_transII"/>
</dbReference>
<dbReference type="Gene3D" id="3.20.10.10">
    <property type="entry name" value="D-amino Acid Aminotransferase, subunit A, domain 2"/>
    <property type="match status" value="1"/>
</dbReference>
<evidence type="ECO:0000256" key="2">
    <source>
        <dbReference type="ARBA" id="ARBA00009320"/>
    </source>
</evidence>
<gene>
    <name evidence="7" type="ORF">PTRG_09097</name>
</gene>
<dbReference type="FunFam" id="3.30.470.10:FF:000045">
    <property type="entry name" value="Uncharacterized protein"/>
    <property type="match status" value="1"/>
</dbReference>
<sequence>MAPPPAPLTTINCGITLTLNVHTEATPSQPIPSHVETTFNLTTSQWTPPTLHASPYLQIHGLSPALNYGMQAFEGLKATRHSNNTITLFRPTFHHRRLTHSAATIALPSPPLDTFLEALNLLIRSNAQLLGPASSSAILYIRPLLIPTSPHLSLTPVPETVTLAIYAHAATTYLGVRPIPACISTTYDRAAPLGTGHAKVGGNYASGILPAQAAMKRGFPMQLFLDARTRTEIEEFGSSGFVGVMPDGTVVVPQSRQVIDSVTSDTLQKLAEEVLGWKVEKRRVGVEELKSFKEVLAVGTAVSILPISSITNEETGEKFVYCENDEAGPAAKKLNEAIGEAIRGVGEDRFGWRYEVMFPDEVEVKVDADAVTAKDGIEVKVEELQEVDAVL</sequence>
<dbReference type="PANTHER" id="PTHR42825">
    <property type="entry name" value="AMINO ACID AMINOTRANSFERASE"/>
    <property type="match status" value="1"/>
</dbReference>
<dbReference type="OrthoDB" id="409992at2759"/>
<keyword evidence="4 7" id="KW-0808">Transferase</keyword>
<dbReference type="SUPFAM" id="SSF56752">
    <property type="entry name" value="D-aminoacid aminotransferase-like PLP-dependent enzymes"/>
    <property type="match status" value="1"/>
</dbReference>
<reference evidence="8" key="1">
    <citation type="journal article" date="2013" name="G3 (Bethesda)">
        <title>Comparative genomics of a plant-pathogenic fungus, Pyrenophora tritici-repentis, reveals transduplication and the impact of repeat elements on pathogenicity and population divergence.</title>
        <authorList>
            <person name="Manning V.A."/>
            <person name="Pandelova I."/>
            <person name="Dhillon B."/>
            <person name="Wilhelm L.J."/>
            <person name="Goodwin S.B."/>
            <person name="Berlin A.M."/>
            <person name="Figueroa M."/>
            <person name="Freitag M."/>
            <person name="Hane J.K."/>
            <person name="Henrissat B."/>
            <person name="Holman W.H."/>
            <person name="Kodira C.D."/>
            <person name="Martin J."/>
            <person name="Oliver R.P."/>
            <person name="Robbertse B."/>
            <person name="Schackwitz W."/>
            <person name="Schwartz D.C."/>
            <person name="Spatafora J.W."/>
            <person name="Turgeon B.G."/>
            <person name="Yandava C."/>
            <person name="Young S."/>
            <person name="Zhou S."/>
            <person name="Zeng Q."/>
            <person name="Grigoriev I.V."/>
            <person name="Ma L.-J."/>
            <person name="Ciuffetti L.M."/>
        </authorList>
    </citation>
    <scope>NUCLEOTIDE SEQUENCE [LARGE SCALE GENOMIC DNA]</scope>
    <source>
        <strain evidence="8">Pt-1C-BFP</strain>
    </source>
</reference>
<evidence type="ECO:0000256" key="3">
    <source>
        <dbReference type="ARBA" id="ARBA00022576"/>
    </source>
</evidence>
<feature type="modified residue" description="N6-(pyridoxal phosphate)lysine" evidence="6">
    <location>
        <position position="199"/>
    </location>
</feature>
<evidence type="ECO:0000313" key="8">
    <source>
        <dbReference type="Proteomes" id="UP000001471"/>
    </source>
</evidence>